<evidence type="ECO:0000256" key="6">
    <source>
        <dbReference type="ARBA" id="ARBA00023242"/>
    </source>
</evidence>
<feature type="domain" description="SH3" evidence="11">
    <location>
        <begin position="1088"/>
        <end position="1151"/>
    </location>
</feature>
<evidence type="ECO:0000256" key="10">
    <source>
        <dbReference type="SAM" id="MobiDB-lite"/>
    </source>
</evidence>
<feature type="compositionally biased region" description="Polar residues" evidence="10">
    <location>
        <begin position="739"/>
        <end position="750"/>
    </location>
</feature>
<protein>
    <submittedName>
        <fullName evidence="13 14">Apoptosis-stimulating of p53 protein 1 isoform X6</fullName>
    </submittedName>
</protein>
<evidence type="ECO:0000256" key="8">
    <source>
        <dbReference type="PROSITE-ProRule" id="PRU00192"/>
    </source>
</evidence>
<dbReference type="GO" id="GO:0042981">
    <property type="term" value="P:regulation of apoptotic process"/>
    <property type="evidence" value="ECO:0007669"/>
    <property type="project" value="InterPro"/>
</dbReference>
<dbReference type="RefSeq" id="XP_050550058.1">
    <property type="nucleotide sequence ID" value="XM_050694101.1"/>
</dbReference>
<keyword evidence="9" id="KW-0175">Coiled coil</keyword>
<dbReference type="GO" id="GO:0002039">
    <property type="term" value="F:p53 binding"/>
    <property type="evidence" value="ECO:0007669"/>
    <property type="project" value="InterPro"/>
</dbReference>
<evidence type="ECO:0000313" key="12">
    <source>
        <dbReference type="Proteomes" id="UP000829999"/>
    </source>
</evidence>
<dbReference type="PROSITE" id="PS50002">
    <property type="entry name" value="SH3"/>
    <property type="match status" value="1"/>
</dbReference>
<dbReference type="CTD" id="37422"/>
<feature type="region of interest" description="Disordered" evidence="10">
    <location>
        <begin position="712"/>
        <end position="844"/>
    </location>
</feature>
<dbReference type="Pfam" id="PF12796">
    <property type="entry name" value="Ank_2"/>
    <property type="match status" value="1"/>
</dbReference>
<organism evidence="12 15">
    <name type="scientific">Spodoptera frugiperda</name>
    <name type="common">Fall armyworm</name>
    <dbReference type="NCBI Taxonomy" id="7108"/>
    <lineage>
        <taxon>Eukaryota</taxon>
        <taxon>Metazoa</taxon>
        <taxon>Ecdysozoa</taxon>
        <taxon>Arthropoda</taxon>
        <taxon>Hexapoda</taxon>
        <taxon>Insecta</taxon>
        <taxon>Pterygota</taxon>
        <taxon>Neoptera</taxon>
        <taxon>Endopterygota</taxon>
        <taxon>Lepidoptera</taxon>
        <taxon>Glossata</taxon>
        <taxon>Ditrysia</taxon>
        <taxon>Noctuoidea</taxon>
        <taxon>Noctuidae</taxon>
        <taxon>Amphipyrinae</taxon>
        <taxon>Spodoptera</taxon>
    </lineage>
</organism>
<keyword evidence="2 8" id="KW-0728">SH3 domain</keyword>
<dbReference type="InterPro" id="IPR036770">
    <property type="entry name" value="Ankyrin_rpt-contain_sf"/>
</dbReference>
<dbReference type="RefSeq" id="XP_050550060.1">
    <property type="nucleotide sequence ID" value="XM_050694103.1"/>
</dbReference>
<dbReference type="GeneID" id="118267452"/>
<evidence type="ECO:0000256" key="3">
    <source>
        <dbReference type="ARBA" id="ARBA00022703"/>
    </source>
</evidence>
<evidence type="ECO:0000256" key="7">
    <source>
        <dbReference type="PROSITE-ProRule" id="PRU00023"/>
    </source>
</evidence>
<sequence length="1157" mass="129151">MECGRLNNGLRWSAYSSASSDTNMPPVVIEDLCGDEQCPVTDNYLITFPEEDSEPESARDIKKRISEEIDILNEAPKLLNRCYENPLFIPASEVLKDEISDDGDTEELMKSEAKKFEDYKFCEAVNDFDIELEAGEAVPIVYLSTTRAARLQRALRLGGYKKLGEGVELTLGELRAMALRQQQQIDTQHQLLCAKEQRLRYLKQQEARQHQVAVEGERLRRLRERVEAQELKLRRLRALRGQLDRNKQANIALTSDLESIRALFNEKEKELSVAVAKVEELTRQLEELRRGRVQPAPPSAHELDKLRRELMYRNKLNEQQNGRLSAQRAALGARQEEMRSIDRRVSELQARLLRKRALNRQLAAAHRQPQQQRTTNPTPMQQLPSYSTGNNVVNSQPKNQQARGNVAAVEPYNHVPHAQSVSHNANFQAMKQNVLQNNVPLKQHTQSDNIQSHLTQEAHYLQQKQMINPLFNGYTHSQGLQENQYPGQYPNKHENFSHVQQGIGNAYDQKAMLDQKQYMDYLKQPQYSPNSTSSSNSNQTNKDLKINEQEFLPEFAASKSDPKYQTLPYNTKFPQSTNGKLKPEVNGKNNENQDAKNAINVNHMTVHSTPLSVVNKSLATPLSQTETTYQQENTYQLQKSDSSSRCNQEGKENQAYPQNRLSQNNSQNNEAKGNGKSQQALKGSSPSLGSSTTTASSSIGFGIVRNTASGLSTSTGSSFTGQNASSQSILLSPPQSASTPLSTPDVSGTDKSPKPALPPKPTIKTPPRQSVNNDVGFNQSTDNITPMPTIPLPSDLSNDSDQQNQKDTVSSTSSNEMIIKARPLTIRKPPMSEQPKLRNVSSTKNGISVSINRRIEMPPAFLFPEMDHLVDSTPNENGLKDKKQKDEVDRALNNNNNISIGQDDSKDIVVSDITEQISSVDLNGQDSQGTENVLRRKKGNLKQGGKAPLARRVSFDPLALLLDASLEGELELVKKTATQVQNASAANDEGITALHNAICAGHFEIVKFLVELGCDVNAQDSDGWTPLHCAASCNNLAMVRFLVDNGACIFATTLSDHETAAEKCEEDEEGFDGCSEYLYSVQEKLGIMNNGLVYAVFSYGAARNDELSFETGARLQVLRKGDDNEREWWWCRDDQATEGYVPRNLLGLYPRVTTQQD</sequence>
<evidence type="ECO:0000259" key="11">
    <source>
        <dbReference type="PROSITE" id="PS50002"/>
    </source>
</evidence>
<feature type="compositionally biased region" description="Polar residues" evidence="10">
    <location>
        <begin position="383"/>
        <end position="403"/>
    </location>
</feature>
<evidence type="ECO:0000256" key="4">
    <source>
        <dbReference type="ARBA" id="ARBA00022737"/>
    </source>
</evidence>
<dbReference type="PROSITE" id="PS50297">
    <property type="entry name" value="ANK_REP_REGION"/>
    <property type="match status" value="2"/>
</dbReference>
<feature type="compositionally biased region" description="Polar residues" evidence="10">
    <location>
        <begin position="795"/>
        <end position="816"/>
    </location>
</feature>
<feature type="region of interest" description="Disordered" evidence="10">
    <location>
        <begin position="558"/>
        <end position="592"/>
    </location>
</feature>
<feature type="compositionally biased region" description="Low complexity" evidence="10">
    <location>
        <begin position="683"/>
        <end position="697"/>
    </location>
</feature>
<accession>A0A9R0DN81</accession>
<feature type="compositionally biased region" description="Low complexity" evidence="10">
    <location>
        <begin position="712"/>
        <end position="738"/>
    </location>
</feature>
<dbReference type="Pfam" id="PF00018">
    <property type="entry name" value="SH3_1"/>
    <property type="match status" value="1"/>
</dbReference>
<gene>
    <name evidence="13 14 15" type="primary">LOC118267452</name>
</gene>
<keyword evidence="4" id="KW-0677">Repeat</keyword>
<evidence type="ECO:0000313" key="13">
    <source>
        <dbReference type="RefSeq" id="XP_050550058.1"/>
    </source>
</evidence>
<feature type="compositionally biased region" description="Low complexity" evidence="10">
    <location>
        <begin position="624"/>
        <end position="636"/>
    </location>
</feature>
<evidence type="ECO:0000256" key="9">
    <source>
        <dbReference type="SAM" id="Coils"/>
    </source>
</evidence>
<feature type="region of interest" description="Disordered" evidence="10">
    <location>
        <begin position="361"/>
        <end position="405"/>
    </location>
</feature>
<dbReference type="FunFam" id="1.25.40.20:FF:000008">
    <property type="entry name" value="Apoptosis-stimulating of p53 protein 2 isoform 1"/>
    <property type="match status" value="1"/>
</dbReference>
<evidence type="ECO:0000313" key="15">
    <source>
        <dbReference type="RefSeq" id="XP_050550060.1"/>
    </source>
</evidence>
<dbReference type="SMART" id="SM00326">
    <property type="entry name" value="SH3"/>
    <property type="match status" value="1"/>
</dbReference>
<feature type="coiled-coil region" evidence="9">
    <location>
        <begin position="219"/>
        <end position="291"/>
    </location>
</feature>
<evidence type="ECO:0000313" key="14">
    <source>
        <dbReference type="RefSeq" id="XP_050550059.1"/>
    </source>
</evidence>
<dbReference type="GO" id="GO:0005634">
    <property type="term" value="C:nucleus"/>
    <property type="evidence" value="ECO:0007669"/>
    <property type="project" value="UniProtKB-SubCell"/>
</dbReference>
<dbReference type="PROSITE" id="PS50088">
    <property type="entry name" value="ANK_REPEAT"/>
    <property type="match status" value="2"/>
</dbReference>
<reference evidence="13 14" key="1">
    <citation type="submission" date="2025-04" db="UniProtKB">
        <authorList>
            <consortium name="RefSeq"/>
        </authorList>
    </citation>
    <scope>IDENTIFICATION</scope>
    <source>
        <tissue evidence="13 14">Whole larval tissue</tissue>
    </source>
</reference>
<proteinExistence type="predicted"/>
<evidence type="ECO:0000256" key="2">
    <source>
        <dbReference type="ARBA" id="ARBA00022443"/>
    </source>
</evidence>
<dbReference type="InterPro" id="IPR047163">
    <property type="entry name" value="ASPP1/2"/>
</dbReference>
<dbReference type="AlphaFoldDB" id="A0A9R0DN81"/>
<dbReference type="RefSeq" id="XP_050550059.1">
    <property type="nucleotide sequence ID" value="XM_050694102.1"/>
</dbReference>
<evidence type="ECO:0000256" key="5">
    <source>
        <dbReference type="ARBA" id="ARBA00023043"/>
    </source>
</evidence>
<feature type="region of interest" description="Disordered" evidence="10">
    <location>
        <begin position="624"/>
        <end position="697"/>
    </location>
</feature>
<dbReference type="InterPro" id="IPR036028">
    <property type="entry name" value="SH3-like_dom_sf"/>
</dbReference>
<dbReference type="InterPro" id="IPR001452">
    <property type="entry name" value="SH3_domain"/>
</dbReference>
<name>A0A9R0DN81_SPOFR</name>
<keyword evidence="5 7" id="KW-0040">ANK repeat</keyword>
<evidence type="ECO:0000256" key="1">
    <source>
        <dbReference type="ARBA" id="ARBA00004123"/>
    </source>
</evidence>
<feature type="compositionally biased region" description="Low complexity" evidence="10">
    <location>
        <begin position="368"/>
        <end position="382"/>
    </location>
</feature>
<keyword evidence="3" id="KW-0053">Apoptosis</keyword>
<dbReference type="SUPFAM" id="SSF48403">
    <property type="entry name" value="Ankyrin repeat"/>
    <property type="match status" value="1"/>
</dbReference>
<dbReference type="InterPro" id="IPR002110">
    <property type="entry name" value="Ankyrin_rpt"/>
</dbReference>
<feature type="repeat" description="ANK" evidence="7">
    <location>
        <begin position="989"/>
        <end position="1021"/>
    </location>
</feature>
<dbReference type="PANTHER" id="PTHR24131">
    <property type="entry name" value="APOPTOSIS-STIMULATING OF P53 PROTEIN"/>
    <property type="match status" value="1"/>
</dbReference>
<feature type="compositionally biased region" description="Polar residues" evidence="10">
    <location>
        <begin position="637"/>
        <end position="647"/>
    </location>
</feature>
<keyword evidence="6" id="KW-0539">Nucleus</keyword>
<feature type="compositionally biased region" description="Polar residues" evidence="10">
    <location>
        <begin position="567"/>
        <end position="579"/>
    </location>
</feature>
<dbReference type="PANTHER" id="PTHR24131:SF10">
    <property type="entry name" value="ANKYRIN-REPEAT, SH3-DOMAIN, AND PROLINE-RICH-REGION CONTAINING PROTEIN, ISOFORM B"/>
    <property type="match status" value="1"/>
</dbReference>
<dbReference type="Proteomes" id="UP000829999">
    <property type="component" value="Chromosome 6"/>
</dbReference>
<dbReference type="GO" id="GO:0006915">
    <property type="term" value="P:apoptotic process"/>
    <property type="evidence" value="ECO:0007669"/>
    <property type="project" value="UniProtKB-KW"/>
</dbReference>
<dbReference type="Gene3D" id="1.25.40.20">
    <property type="entry name" value="Ankyrin repeat-containing domain"/>
    <property type="match status" value="1"/>
</dbReference>
<feature type="repeat" description="ANK" evidence="7">
    <location>
        <begin position="1022"/>
        <end position="1054"/>
    </location>
</feature>
<feature type="compositionally biased region" description="Polar residues" evidence="10">
    <location>
        <begin position="767"/>
        <end position="786"/>
    </location>
</feature>
<comment type="subcellular location">
    <subcellularLocation>
        <location evidence="1">Nucleus</location>
    </subcellularLocation>
</comment>
<dbReference type="SUPFAM" id="SSF50044">
    <property type="entry name" value="SH3-domain"/>
    <property type="match status" value="1"/>
</dbReference>
<dbReference type="SMART" id="SM00248">
    <property type="entry name" value="ANK"/>
    <property type="match status" value="2"/>
</dbReference>
<keyword evidence="12" id="KW-1185">Reference proteome</keyword>